<evidence type="ECO:0000313" key="3">
    <source>
        <dbReference type="Proteomes" id="UP000193920"/>
    </source>
</evidence>
<dbReference type="EMBL" id="MCOG01000149">
    <property type="protein sequence ID" value="ORY36248.1"/>
    <property type="molecule type" value="Genomic_DNA"/>
</dbReference>
<protein>
    <submittedName>
        <fullName evidence="2">Uncharacterized protein</fullName>
    </submittedName>
</protein>
<evidence type="ECO:0000313" key="2">
    <source>
        <dbReference type="EMBL" id="ORY36248.1"/>
    </source>
</evidence>
<dbReference type="STRING" id="1754190.A0A1Y2BNA9"/>
<name>A0A1Y2BNA9_9FUNG</name>
<proteinExistence type="predicted"/>
<reference evidence="2 3" key="1">
    <citation type="submission" date="2016-08" db="EMBL/GenBank/DDBJ databases">
        <title>A Parts List for Fungal Cellulosomes Revealed by Comparative Genomics.</title>
        <authorList>
            <consortium name="DOE Joint Genome Institute"/>
            <person name="Haitjema C.H."/>
            <person name="Gilmore S.P."/>
            <person name="Henske J.K."/>
            <person name="Solomon K.V."/>
            <person name="De Groot R."/>
            <person name="Kuo A."/>
            <person name="Mondo S.J."/>
            <person name="Salamov A.A."/>
            <person name="Labutti K."/>
            <person name="Zhao Z."/>
            <person name="Chiniquy J."/>
            <person name="Barry K."/>
            <person name="Brewer H.M."/>
            <person name="Purvine S.O."/>
            <person name="Wright A.T."/>
            <person name="Boxma B."/>
            <person name="Van Alen T."/>
            <person name="Hackstein J.H."/>
            <person name="Baker S.E."/>
            <person name="Grigoriev I.V."/>
            <person name="O'Malley M.A."/>
        </authorList>
    </citation>
    <scope>NUCLEOTIDE SEQUENCE [LARGE SCALE GENOMIC DNA]</scope>
    <source>
        <strain evidence="2 3">G1</strain>
    </source>
</reference>
<dbReference type="Proteomes" id="UP000193920">
    <property type="component" value="Unassembled WGS sequence"/>
</dbReference>
<sequence length="254" mass="30781">MIMIIIQEFHPFRKPYTINPIEINHIPLWNPIPFQEPLEYQLLNYQPQPDISISEYLFSNINQNVVDKTEEIKINKRKKQYYIPEMPNRIIESSFVPLEIYNPHQYARNSICYWNSKINKNLEFEMFKTPSDSLETLSQDSNIKKLSTSILYVSRNMIQNEDVQHPELVKKIWKDIREETKEREEKRERKRLNKIKSMNRYKKLQNSHPEFDNNEDDESNNRINIHKNENELIEDISNIIDFGYCKEFLSFLYE</sequence>
<keyword evidence="3" id="KW-1185">Reference proteome</keyword>
<evidence type="ECO:0000256" key="1">
    <source>
        <dbReference type="SAM" id="MobiDB-lite"/>
    </source>
</evidence>
<organism evidence="2 3">
    <name type="scientific">Neocallimastix californiae</name>
    <dbReference type="NCBI Taxonomy" id="1754190"/>
    <lineage>
        <taxon>Eukaryota</taxon>
        <taxon>Fungi</taxon>
        <taxon>Fungi incertae sedis</taxon>
        <taxon>Chytridiomycota</taxon>
        <taxon>Chytridiomycota incertae sedis</taxon>
        <taxon>Neocallimastigomycetes</taxon>
        <taxon>Neocallimastigales</taxon>
        <taxon>Neocallimastigaceae</taxon>
        <taxon>Neocallimastix</taxon>
    </lineage>
</organism>
<dbReference type="AlphaFoldDB" id="A0A1Y2BNA9"/>
<accession>A0A1Y2BNA9</accession>
<comment type="caution">
    <text evidence="2">The sequence shown here is derived from an EMBL/GenBank/DDBJ whole genome shotgun (WGS) entry which is preliminary data.</text>
</comment>
<feature type="region of interest" description="Disordered" evidence="1">
    <location>
        <begin position="203"/>
        <end position="222"/>
    </location>
</feature>
<gene>
    <name evidence="2" type="ORF">LY90DRAFT_511594</name>
</gene>